<feature type="compositionally biased region" description="Acidic residues" evidence="5">
    <location>
        <begin position="507"/>
        <end position="536"/>
    </location>
</feature>
<name>A0A0W0FTW6_MONRR</name>
<evidence type="ECO:0000256" key="3">
    <source>
        <dbReference type="ARBA" id="ARBA00023204"/>
    </source>
</evidence>
<feature type="region of interest" description="Disordered" evidence="5">
    <location>
        <begin position="215"/>
        <end position="316"/>
    </location>
</feature>
<comment type="caution">
    <text evidence="7">The sequence shown here is derived from an EMBL/GenBank/DDBJ whole genome shotgun (WGS) entry which is preliminary data.</text>
</comment>
<evidence type="ECO:0000259" key="6">
    <source>
        <dbReference type="Pfam" id="PF12253"/>
    </source>
</evidence>
<evidence type="ECO:0000313" key="8">
    <source>
        <dbReference type="Proteomes" id="UP000054988"/>
    </source>
</evidence>
<feature type="domain" description="Chromatin assembly factor 1 subunit A dimerization" evidence="6">
    <location>
        <begin position="450"/>
        <end position="522"/>
    </location>
</feature>
<dbReference type="Pfam" id="PF12253">
    <property type="entry name" value="CAF1A_dimeriz"/>
    <property type="match status" value="1"/>
</dbReference>
<dbReference type="GO" id="GO:0006334">
    <property type="term" value="P:nucleosome assembly"/>
    <property type="evidence" value="ECO:0007669"/>
    <property type="project" value="TreeGrafter"/>
</dbReference>
<evidence type="ECO:0000256" key="5">
    <source>
        <dbReference type="SAM" id="MobiDB-lite"/>
    </source>
</evidence>
<dbReference type="Proteomes" id="UP000054988">
    <property type="component" value="Unassembled WGS sequence"/>
</dbReference>
<dbReference type="GO" id="GO:0006281">
    <property type="term" value="P:DNA repair"/>
    <property type="evidence" value="ECO:0007669"/>
    <property type="project" value="UniProtKB-KW"/>
</dbReference>
<accession>A0A0W0FTW6</accession>
<feature type="region of interest" description="Disordered" evidence="5">
    <location>
        <begin position="640"/>
        <end position="664"/>
    </location>
</feature>
<dbReference type="GO" id="GO:0005634">
    <property type="term" value="C:nucleus"/>
    <property type="evidence" value="ECO:0007669"/>
    <property type="project" value="UniProtKB-SubCell"/>
</dbReference>
<evidence type="ECO:0000256" key="1">
    <source>
        <dbReference type="ARBA" id="ARBA00004123"/>
    </source>
</evidence>
<evidence type="ECO:0000256" key="2">
    <source>
        <dbReference type="ARBA" id="ARBA00022763"/>
    </source>
</evidence>
<feature type="compositionally biased region" description="Basic and acidic residues" evidence="5">
    <location>
        <begin position="268"/>
        <end position="286"/>
    </location>
</feature>
<keyword evidence="3" id="KW-0234">DNA repair</keyword>
<keyword evidence="4" id="KW-0539">Nucleus</keyword>
<proteinExistence type="predicted"/>
<feature type="compositionally biased region" description="Low complexity" evidence="5">
    <location>
        <begin position="224"/>
        <end position="240"/>
    </location>
</feature>
<gene>
    <name evidence="7" type="ORF">WG66_7544</name>
</gene>
<reference evidence="7 8" key="1">
    <citation type="submission" date="2015-12" db="EMBL/GenBank/DDBJ databases">
        <title>Draft genome sequence of Moniliophthora roreri, the causal agent of frosty pod rot of cacao.</title>
        <authorList>
            <person name="Aime M.C."/>
            <person name="Diaz-Valderrama J.R."/>
            <person name="Kijpornyongpan T."/>
            <person name="Phillips-Mora W."/>
        </authorList>
    </citation>
    <scope>NUCLEOTIDE SEQUENCE [LARGE SCALE GENOMIC DNA]</scope>
    <source>
        <strain evidence="7 8">MCA 2952</strain>
    </source>
</reference>
<protein>
    <recommendedName>
        <fullName evidence="6">Chromatin assembly factor 1 subunit A dimerization domain-containing protein</fullName>
    </recommendedName>
</protein>
<dbReference type="InterPro" id="IPR022043">
    <property type="entry name" value="CAF1A_DD"/>
</dbReference>
<evidence type="ECO:0000256" key="4">
    <source>
        <dbReference type="ARBA" id="ARBA00023242"/>
    </source>
</evidence>
<dbReference type="EMBL" id="LATX01001627">
    <property type="protein sequence ID" value="KTB39843.1"/>
    <property type="molecule type" value="Genomic_DNA"/>
</dbReference>
<keyword evidence="2" id="KW-0227">DNA damage</keyword>
<dbReference type="GO" id="GO:0033186">
    <property type="term" value="C:CAF-1 complex"/>
    <property type="evidence" value="ECO:0007669"/>
    <property type="project" value="TreeGrafter"/>
</dbReference>
<dbReference type="PANTHER" id="PTHR15272:SF0">
    <property type="entry name" value="CHROMATIN ASSEMBLY FACTOR 1 SUBUNIT A"/>
    <property type="match status" value="1"/>
</dbReference>
<organism evidence="7 8">
    <name type="scientific">Moniliophthora roreri</name>
    <name type="common">Frosty pod rot fungus</name>
    <name type="synonym">Monilia roreri</name>
    <dbReference type="NCBI Taxonomy" id="221103"/>
    <lineage>
        <taxon>Eukaryota</taxon>
        <taxon>Fungi</taxon>
        <taxon>Dikarya</taxon>
        <taxon>Basidiomycota</taxon>
        <taxon>Agaricomycotina</taxon>
        <taxon>Agaricomycetes</taxon>
        <taxon>Agaricomycetidae</taxon>
        <taxon>Agaricales</taxon>
        <taxon>Marasmiineae</taxon>
        <taxon>Marasmiaceae</taxon>
        <taxon>Moniliophthora</taxon>
    </lineage>
</organism>
<feature type="compositionally biased region" description="Polar residues" evidence="5">
    <location>
        <begin position="303"/>
        <end position="316"/>
    </location>
</feature>
<dbReference type="PANTHER" id="PTHR15272">
    <property type="entry name" value="CHROMATIN ASSEMBLY FACTOR 1 SUBUNIT A CAF-1 SUBUNIT A"/>
    <property type="match status" value="1"/>
</dbReference>
<dbReference type="eggNOG" id="ENOG502RY5G">
    <property type="taxonomic scope" value="Eukaryota"/>
</dbReference>
<dbReference type="AlphaFoldDB" id="A0A0W0FTW6"/>
<comment type="subcellular location">
    <subcellularLocation>
        <location evidence="1">Nucleus</location>
    </subcellularLocation>
</comment>
<feature type="region of interest" description="Disordered" evidence="5">
    <location>
        <begin position="491"/>
        <end position="563"/>
    </location>
</feature>
<sequence>MSNLEANKPKPDAVETPSKEKLCIAEIKNGKVVFKQKPHSFEKHSETLQELVKFREMIQQLVSTVGTPITELEMEYRPLIVKLAYESDKTLPALARHINSQLLPSEDDDDDAVNAAAASQLLSTTVIEQTIQATMDRKNYGLESDLTNKLPTSVCVWRWEAKEPYKDCLPKNAQEKVASRLAERVKAKNELLSAFAKLSEQEQLAILHVKAGTKPSVKEFDKPSGSASSSVPASSIQSASGTADDTEKFKVPGSVESSSAKSKASRPKKPESIEKIAKAKKEKDAQKSLMANFFSKPKPKPSAASTVKPGQSSISATQKSEFEKTFKPFVRKKDAEVAPYNQFVSKNRIVSSGSKDDIIVLDSDDDAFTSGNMALLSREGRLQDALLALPKRPLYRPPASHTPSAKYKTHYSPAVRDLMSQLSEAEVTGDASLVRTITQKLADRDMVPAKVLIFTEDLRPGYFGTWTRSSRIVGSRSPFARDVIDIDYGYDSGEDWDEGESAGAGDDVVDDDEEDADSDGQDSDMDDWLVDDEDIEQGPPPDDPTFPNVPLMTKRKAEEDKKTSKKRKVVVPLVPFAKGPCWETSIGQCEDTIMHPYQIRFLNDASFSINPFTFVSTCQPERTQKPEPVFAVPALPNHRASDIENSQPQPPAVKKNPAPAPKTSFPDDHLPVLLDKVNTLQTNSLAVLVDTIYQELKVHKIKKNAIEAKVKEVGVKCREKKYWVVRDHAISNSNGENNASLAARS</sequence>
<evidence type="ECO:0000313" key="7">
    <source>
        <dbReference type="EMBL" id="KTB39843.1"/>
    </source>
</evidence>